<gene>
    <name evidence="1" type="ORF">GCM10022392_32330</name>
</gene>
<keyword evidence="2" id="KW-1185">Reference proteome</keyword>
<evidence type="ECO:0000313" key="2">
    <source>
        <dbReference type="Proteomes" id="UP001500841"/>
    </source>
</evidence>
<protein>
    <submittedName>
        <fullName evidence="1">Uncharacterized protein</fullName>
    </submittedName>
</protein>
<proteinExistence type="predicted"/>
<dbReference type="Proteomes" id="UP001500841">
    <property type="component" value="Unassembled WGS sequence"/>
</dbReference>
<sequence length="153" mass="17707">MSTLNNKASVRIERKNKVANLQIIEEGLKKQITLYPHISTAFWFNLPANFGLGMLVDMWIPKSWAYPSKIDVNNYDSVKFYHAYQVSHNKDKNPLKSYLSYDPPHKKGELYVHVSSPDINYFSFSPEGEPRKETLDLLGFHTALIIIIRKTSF</sequence>
<evidence type="ECO:0000313" key="1">
    <source>
        <dbReference type="EMBL" id="GAA4104306.1"/>
    </source>
</evidence>
<name>A0ABP7X438_9SPHI</name>
<organism evidence="1 2">
    <name type="scientific">Mucilaginibacter panaciglaebae</name>
    <dbReference type="NCBI Taxonomy" id="502331"/>
    <lineage>
        <taxon>Bacteria</taxon>
        <taxon>Pseudomonadati</taxon>
        <taxon>Bacteroidota</taxon>
        <taxon>Sphingobacteriia</taxon>
        <taxon>Sphingobacteriales</taxon>
        <taxon>Sphingobacteriaceae</taxon>
        <taxon>Mucilaginibacter</taxon>
    </lineage>
</organism>
<accession>A0ABP7X438</accession>
<reference evidence="2" key="1">
    <citation type="journal article" date="2019" name="Int. J. Syst. Evol. Microbiol.">
        <title>The Global Catalogue of Microorganisms (GCM) 10K type strain sequencing project: providing services to taxonomists for standard genome sequencing and annotation.</title>
        <authorList>
            <consortium name="The Broad Institute Genomics Platform"/>
            <consortium name="The Broad Institute Genome Sequencing Center for Infectious Disease"/>
            <person name="Wu L."/>
            <person name="Ma J."/>
        </authorList>
    </citation>
    <scope>NUCLEOTIDE SEQUENCE [LARGE SCALE GENOMIC DNA]</scope>
    <source>
        <strain evidence="2">JCM 17085</strain>
    </source>
</reference>
<comment type="caution">
    <text evidence="1">The sequence shown here is derived from an EMBL/GenBank/DDBJ whole genome shotgun (WGS) entry which is preliminary data.</text>
</comment>
<dbReference type="EMBL" id="BAABCV010000014">
    <property type="protein sequence ID" value="GAA4104306.1"/>
    <property type="molecule type" value="Genomic_DNA"/>
</dbReference>